<proteinExistence type="predicted"/>
<dbReference type="EMBL" id="LC500342">
    <property type="protein sequence ID" value="BBN91623.1"/>
    <property type="molecule type" value="Genomic_DNA"/>
</dbReference>
<dbReference type="Gene3D" id="2.30.180.10">
    <property type="entry name" value="FAS1 domain"/>
    <property type="match status" value="1"/>
</dbReference>
<dbReference type="PANTHER" id="PTHR10900:SF77">
    <property type="entry name" value="FI19380P1"/>
    <property type="match status" value="1"/>
</dbReference>
<dbReference type="SUPFAM" id="SSF82153">
    <property type="entry name" value="FAS1 domain"/>
    <property type="match status" value="1"/>
</dbReference>
<protein>
    <submittedName>
        <fullName evidence="3">Astaxanthin-binding pink protein of fasciclin family</fullName>
    </submittedName>
</protein>
<dbReference type="SMART" id="SM00554">
    <property type="entry name" value="FAS1"/>
    <property type="match status" value="1"/>
</dbReference>
<keyword evidence="1" id="KW-0732">Signal</keyword>
<dbReference type="InterPro" id="IPR036378">
    <property type="entry name" value="FAS1_dom_sf"/>
</dbReference>
<dbReference type="PANTHER" id="PTHR10900">
    <property type="entry name" value="PERIOSTIN-RELATED"/>
    <property type="match status" value="1"/>
</dbReference>
<evidence type="ECO:0000256" key="1">
    <source>
        <dbReference type="SAM" id="SignalP"/>
    </source>
</evidence>
<sequence>MKSFISLCVLGCLFSAALGRQLQQAPAPAKRGLTAALQQAAASAPQLSTLVAAIQASGLQIPDDAAWTIFAPTNEAFADDDVREKTGLTAQQLLKPANKDALVKLLSYHVVPAGAVRSTKLTDGQVLQTLLKGATLKVDLDEDDGRRKIEIESSAGDDDGADVVRADIVAGNSIIHVVDDVLIPAALRKSG</sequence>
<name>A0A7G1GF05_9CHLO</name>
<feature type="chain" id="PRO_5028839735" evidence="1">
    <location>
        <begin position="20"/>
        <end position="191"/>
    </location>
</feature>
<gene>
    <name evidence="3" type="primary">astaP-pn1</name>
</gene>
<dbReference type="InterPro" id="IPR000782">
    <property type="entry name" value="FAS1_domain"/>
</dbReference>
<reference evidence="3" key="1">
    <citation type="journal article" date="2020" name="Commun. Biol.">
        <title>Photooxidative stress-inducible orange and pink water-soluble astaxanthin-binding proteins in eukaryotic microalga.</title>
        <authorList>
            <person name="Kawasaki S."/>
            <person name="Yamazaki K."/>
            <person name="Nishikata T."/>
            <person name="Ishige T."/>
            <person name="Toyoshima H."/>
            <person name="Miyata A."/>
        </authorList>
    </citation>
    <scope>NUCLEOTIDE SEQUENCE</scope>
    <source>
        <strain evidence="3">Oki-4N</strain>
    </source>
</reference>
<dbReference type="AlphaFoldDB" id="A0A7G1GF05"/>
<feature type="signal peptide" evidence="1">
    <location>
        <begin position="1"/>
        <end position="19"/>
    </location>
</feature>
<organism evidence="3">
    <name type="scientific">Scenedesmus sp. Oki-4N</name>
    <dbReference type="NCBI Taxonomy" id="2650458"/>
    <lineage>
        <taxon>Eukaryota</taxon>
        <taxon>Viridiplantae</taxon>
        <taxon>Chlorophyta</taxon>
        <taxon>core chlorophytes</taxon>
        <taxon>Chlorophyceae</taxon>
        <taxon>CS clade</taxon>
        <taxon>Sphaeropleales</taxon>
        <taxon>Scenedesmaceae</taxon>
        <taxon>Scenedesmus</taxon>
    </lineage>
</organism>
<feature type="domain" description="FAS1" evidence="2">
    <location>
        <begin position="34"/>
        <end position="182"/>
    </location>
</feature>
<evidence type="ECO:0000259" key="2">
    <source>
        <dbReference type="PROSITE" id="PS50213"/>
    </source>
</evidence>
<evidence type="ECO:0000313" key="3">
    <source>
        <dbReference type="EMBL" id="BBN91623.1"/>
    </source>
</evidence>
<dbReference type="InterPro" id="IPR050904">
    <property type="entry name" value="Adhesion/Biosynth-related"/>
</dbReference>
<dbReference type="PROSITE" id="PS50213">
    <property type="entry name" value="FAS1"/>
    <property type="match status" value="1"/>
</dbReference>
<dbReference type="Pfam" id="PF02469">
    <property type="entry name" value="Fasciclin"/>
    <property type="match status" value="1"/>
</dbReference>
<dbReference type="GO" id="GO:0005615">
    <property type="term" value="C:extracellular space"/>
    <property type="evidence" value="ECO:0007669"/>
    <property type="project" value="TreeGrafter"/>
</dbReference>
<accession>A0A7G1GF05</accession>